<dbReference type="PROSITE" id="PS51192">
    <property type="entry name" value="HELICASE_ATP_BIND_1"/>
    <property type="match status" value="1"/>
</dbReference>
<comment type="similarity">
    <text evidence="1">Belongs to the helicase family. RecQ subfamily.</text>
</comment>
<dbReference type="SUPFAM" id="SSF52540">
    <property type="entry name" value="P-loop containing nucleoside triphosphate hydrolases"/>
    <property type="match status" value="1"/>
</dbReference>
<dbReference type="PANTHER" id="PTHR13710">
    <property type="entry name" value="DNA HELICASE RECQ FAMILY MEMBER"/>
    <property type="match status" value="1"/>
</dbReference>
<comment type="catalytic activity">
    <reaction evidence="8">
        <text>Couples ATP hydrolysis with the unwinding of duplex DNA by translocating in the 3'-5' direction.</text>
        <dbReference type="EC" id="5.6.2.4"/>
    </reaction>
</comment>
<feature type="compositionally biased region" description="Basic residues" evidence="11">
    <location>
        <begin position="795"/>
        <end position="807"/>
    </location>
</feature>
<dbReference type="EC" id="5.6.2.4" evidence="9"/>
<evidence type="ECO:0000256" key="9">
    <source>
        <dbReference type="ARBA" id="ARBA00034808"/>
    </source>
</evidence>
<dbReference type="InterPro" id="IPR004589">
    <property type="entry name" value="DNA_helicase_ATP-dep_RecQ"/>
</dbReference>
<dbReference type="SMART" id="SM00487">
    <property type="entry name" value="DEXDc"/>
    <property type="match status" value="1"/>
</dbReference>
<dbReference type="InterPro" id="IPR027417">
    <property type="entry name" value="P-loop_NTPase"/>
</dbReference>
<dbReference type="EMBL" id="JABMIG020000206">
    <property type="protein sequence ID" value="KAL3785909.1"/>
    <property type="molecule type" value="Genomic_DNA"/>
</dbReference>
<dbReference type="Pfam" id="PF00270">
    <property type="entry name" value="DEAD"/>
    <property type="match status" value="1"/>
</dbReference>
<feature type="region of interest" description="Disordered" evidence="11">
    <location>
        <begin position="775"/>
        <end position="808"/>
    </location>
</feature>
<dbReference type="FunFam" id="3.40.50.300:FF:001456">
    <property type="entry name" value="ATP-dependent DNA helicase"/>
    <property type="match status" value="1"/>
</dbReference>
<dbReference type="GO" id="GO:0005524">
    <property type="term" value="F:ATP binding"/>
    <property type="evidence" value="ECO:0007669"/>
    <property type="project" value="UniProtKB-KW"/>
</dbReference>
<evidence type="ECO:0000256" key="7">
    <source>
        <dbReference type="ARBA" id="ARBA00023235"/>
    </source>
</evidence>
<evidence type="ECO:0000256" key="6">
    <source>
        <dbReference type="ARBA" id="ARBA00023125"/>
    </source>
</evidence>
<feature type="domain" description="Helicase C-terminal" evidence="13">
    <location>
        <begin position="428"/>
        <end position="578"/>
    </location>
</feature>
<feature type="region of interest" description="Disordered" evidence="11">
    <location>
        <begin position="834"/>
        <end position="854"/>
    </location>
</feature>
<dbReference type="CDD" id="cd18794">
    <property type="entry name" value="SF2_C_RecQ"/>
    <property type="match status" value="1"/>
</dbReference>
<evidence type="ECO:0000259" key="12">
    <source>
        <dbReference type="PROSITE" id="PS51192"/>
    </source>
</evidence>
<dbReference type="GO" id="GO:0016787">
    <property type="term" value="F:hydrolase activity"/>
    <property type="evidence" value="ECO:0007669"/>
    <property type="project" value="UniProtKB-KW"/>
</dbReference>
<sequence>MSARLSTLLKEQTALRSEMEALFAQRAAITLQMKEIEDRLQWLDGEIDRVESAELDVDTRVAPTQPDEFLTDPSGDLLDEGDDMKRRRISESPRLDAGLVVDAGNAGKNGSLNHSTNANPFGDLWSASDRLRAEHESHSSKTTSLTSKPAAHGANATLDKFFVRSRQQRTNETLPTGDSHPFRSSGRSTSNDTQFPWTQRLHHHLRATFKLPSFRDHQLQIINGTMSSRDVFVIMRTGGGKSLTYQLPAIVEMETSKKVTVVISPLISLIRDQEEQMNQMYPGSAVSFTSGMGREEHAARWARVRDANGGVALLFVTPEKVGKSGKFKGEMERLSSMGRLGRFVIDECHCACQWGHDFRPDYTKLGILKHHFPSVPVLAVTATASDRVRADCCDILKLDRHHLFFRSTANRPNLKYAVKCKPDSKDAVIKDMVAFIQTNHVNHAGIIYTFSRKEADEVADALCENGIVARSYHSDITDSTKDATHRSWMRNETQVVVATIAFGLGINKPDVRFVLHHSISKSLEAYYQESGRAGRDGKSADCVLYYSPKDVPRMLGMIHGEAGEPAFWGMVRYGQAHGDDPLCRQAILATLGEADNSSAGNAQLEALRDKCSTTHQRDVGRHAKTATQVVNTLLNANEPCTLNQIVTKWRSKGDDPDYSFLKENPPAKDLTKDECERIIISLLIADILHPHVVYTAYSTICYIRLGPKGRLLLTSLNPTVNVSFPIKSALSQSTSKKSPTTSLAVAGDDGWISRNETKFEGKGTRKANARIPCATKTKQKAKQTNQRPSTETKNLLRKTNSKTKKTSKTFIEVDSLSSGSSEDELLKARRIISKKKRKRHNVIDDNSTDESSHE</sequence>
<evidence type="ECO:0000256" key="11">
    <source>
        <dbReference type="SAM" id="MobiDB-lite"/>
    </source>
</evidence>
<dbReference type="PROSITE" id="PS51194">
    <property type="entry name" value="HELICASE_CTER"/>
    <property type="match status" value="1"/>
</dbReference>
<name>A0ABD3PDS8_9STRA</name>
<evidence type="ECO:0000259" key="13">
    <source>
        <dbReference type="PROSITE" id="PS51194"/>
    </source>
</evidence>
<keyword evidence="7" id="KW-0413">Isomerase</keyword>
<dbReference type="AlphaFoldDB" id="A0ABD3PDS8"/>
<accession>A0ABD3PDS8</accession>
<evidence type="ECO:0000256" key="3">
    <source>
        <dbReference type="ARBA" id="ARBA00022801"/>
    </source>
</evidence>
<dbReference type="InterPro" id="IPR036388">
    <property type="entry name" value="WH-like_DNA-bd_sf"/>
</dbReference>
<protein>
    <recommendedName>
        <fullName evidence="9">DNA 3'-5' helicase</fullName>
        <ecNumber evidence="9">5.6.2.4</ecNumber>
    </recommendedName>
</protein>
<keyword evidence="15" id="KW-1185">Reference proteome</keyword>
<keyword evidence="3" id="KW-0378">Hydrolase</keyword>
<dbReference type="SMART" id="SM00490">
    <property type="entry name" value="HELICc"/>
    <property type="match status" value="1"/>
</dbReference>
<dbReference type="InterPro" id="IPR001650">
    <property type="entry name" value="Helicase_C-like"/>
</dbReference>
<dbReference type="Pfam" id="PF00271">
    <property type="entry name" value="Helicase_C"/>
    <property type="match status" value="1"/>
</dbReference>
<dbReference type="NCBIfam" id="TIGR00614">
    <property type="entry name" value="recQ_fam"/>
    <property type="match status" value="1"/>
</dbReference>
<evidence type="ECO:0000256" key="8">
    <source>
        <dbReference type="ARBA" id="ARBA00034617"/>
    </source>
</evidence>
<evidence type="ECO:0000256" key="2">
    <source>
        <dbReference type="ARBA" id="ARBA00022741"/>
    </source>
</evidence>
<evidence type="ECO:0000256" key="10">
    <source>
        <dbReference type="SAM" id="Coils"/>
    </source>
</evidence>
<proteinExistence type="inferred from homology"/>
<reference evidence="14 15" key="1">
    <citation type="journal article" date="2020" name="G3 (Bethesda)">
        <title>Improved Reference Genome for Cyclotella cryptica CCMP332, a Model for Cell Wall Morphogenesis, Salinity Adaptation, and Lipid Production in Diatoms (Bacillariophyta).</title>
        <authorList>
            <person name="Roberts W.R."/>
            <person name="Downey K.M."/>
            <person name="Ruck E.C."/>
            <person name="Traller J.C."/>
            <person name="Alverson A.J."/>
        </authorList>
    </citation>
    <scope>NUCLEOTIDE SEQUENCE [LARGE SCALE GENOMIC DNA]</scope>
    <source>
        <strain evidence="14 15">CCMP332</strain>
    </source>
</reference>
<dbReference type="Proteomes" id="UP001516023">
    <property type="component" value="Unassembled WGS sequence"/>
</dbReference>
<evidence type="ECO:0000313" key="15">
    <source>
        <dbReference type="Proteomes" id="UP001516023"/>
    </source>
</evidence>
<feature type="region of interest" description="Disordered" evidence="11">
    <location>
        <begin position="130"/>
        <end position="152"/>
    </location>
</feature>
<keyword evidence="2" id="KW-0547">Nucleotide-binding</keyword>
<feature type="compositionally biased region" description="Basic and acidic residues" evidence="11">
    <location>
        <begin position="130"/>
        <end position="139"/>
    </location>
</feature>
<dbReference type="InterPro" id="IPR014001">
    <property type="entry name" value="Helicase_ATP-bd"/>
</dbReference>
<dbReference type="GO" id="GO:0043138">
    <property type="term" value="F:3'-5' DNA helicase activity"/>
    <property type="evidence" value="ECO:0007669"/>
    <property type="project" value="UniProtKB-EC"/>
</dbReference>
<keyword evidence="4" id="KW-0347">Helicase</keyword>
<dbReference type="Gene3D" id="3.40.50.300">
    <property type="entry name" value="P-loop containing nucleotide triphosphate hydrolases"/>
    <property type="match status" value="2"/>
</dbReference>
<evidence type="ECO:0000256" key="5">
    <source>
        <dbReference type="ARBA" id="ARBA00022840"/>
    </source>
</evidence>
<feature type="domain" description="Helicase ATP-binding" evidence="12">
    <location>
        <begin position="222"/>
        <end position="402"/>
    </location>
</feature>
<dbReference type="FunFam" id="3.40.50.300:FF:001389">
    <property type="entry name" value="ATP-dependent DNA helicase RecQ"/>
    <property type="match status" value="1"/>
</dbReference>
<gene>
    <name evidence="14" type="ORF">HJC23_008104</name>
</gene>
<evidence type="ECO:0000313" key="14">
    <source>
        <dbReference type="EMBL" id="KAL3785909.1"/>
    </source>
</evidence>
<comment type="caution">
    <text evidence="14">The sequence shown here is derived from an EMBL/GenBank/DDBJ whole genome shotgun (WGS) entry which is preliminary data.</text>
</comment>
<dbReference type="Gene3D" id="1.10.10.10">
    <property type="entry name" value="Winged helix-like DNA-binding domain superfamily/Winged helix DNA-binding domain"/>
    <property type="match status" value="1"/>
</dbReference>
<dbReference type="GO" id="GO:0003677">
    <property type="term" value="F:DNA binding"/>
    <property type="evidence" value="ECO:0007669"/>
    <property type="project" value="UniProtKB-KW"/>
</dbReference>
<dbReference type="PANTHER" id="PTHR13710:SF105">
    <property type="entry name" value="ATP-DEPENDENT DNA HELICASE Q1"/>
    <property type="match status" value="1"/>
</dbReference>
<keyword evidence="10" id="KW-0175">Coiled coil</keyword>
<keyword evidence="6" id="KW-0238">DNA-binding</keyword>
<keyword evidence="5" id="KW-0067">ATP-binding</keyword>
<dbReference type="InterPro" id="IPR011545">
    <property type="entry name" value="DEAD/DEAH_box_helicase_dom"/>
</dbReference>
<organism evidence="14 15">
    <name type="scientific">Cyclotella cryptica</name>
    <dbReference type="NCBI Taxonomy" id="29204"/>
    <lineage>
        <taxon>Eukaryota</taxon>
        <taxon>Sar</taxon>
        <taxon>Stramenopiles</taxon>
        <taxon>Ochrophyta</taxon>
        <taxon>Bacillariophyta</taxon>
        <taxon>Coscinodiscophyceae</taxon>
        <taxon>Thalassiosirophycidae</taxon>
        <taxon>Stephanodiscales</taxon>
        <taxon>Stephanodiscaceae</taxon>
        <taxon>Cyclotella</taxon>
    </lineage>
</organism>
<evidence type="ECO:0000256" key="1">
    <source>
        <dbReference type="ARBA" id="ARBA00005446"/>
    </source>
</evidence>
<feature type="coiled-coil region" evidence="10">
    <location>
        <begin position="19"/>
        <end position="53"/>
    </location>
</feature>
<feature type="region of interest" description="Disordered" evidence="11">
    <location>
        <begin position="169"/>
        <end position="193"/>
    </location>
</feature>
<evidence type="ECO:0000256" key="4">
    <source>
        <dbReference type="ARBA" id="ARBA00022806"/>
    </source>
</evidence>